<dbReference type="SUPFAM" id="SSF50621">
    <property type="entry name" value="Alanine racemase C-terminal domain-like"/>
    <property type="match status" value="1"/>
</dbReference>
<organism evidence="8 9">
    <name type="scientific">Dethiosulfatibacter aminovorans DSM 17477</name>
    <dbReference type="NCBI Taxonomy" id="1121476"/>
    <lineage>
        <taxon>Bacteria</taxon>
        <taxon>Bacillati</taxon>
        <taxon>Bacillota</taxon>
        <taxon>Tissierellia</taxon>
        <taxon>Dethiosulfatibacter</taxon>
    </lineage>
</organism>
<dbReference type="UniPathway" id="UPA00042">
    <property type="reaction ID" value="UER00497"/>
</dbReference>
<gene>
    <name evidence="8" type="ORF">SAMN02745751_01408</name>
</gene>
<dbReference type="NCBIfam" id="TIGR00492">
    <property type="entry name" value="alr"/>
    <property type="match status" value="1"/>
</dbReference>
<proteinExistence type="inferred from homology"/>
<dbReference type="HAMAP" id="MF_01201">
    <property type="entry name" value="Ala_racemase"/>
    <property type="match status" value="1"/>
</dbReference>
<dbReference type="Pfam" id="PF01168">
    <property type="entry name" value="Ala_racemase_N"/>
    <property type="match status" value="1"/>
</dbReference>
<dbReference type="CDD" id="cd00430">
    <property type="entry name" value="PLPDE_III_AR"/>
    <property type="match status" value="1"/>
</dbReference>
<dbReference type="PANTHER" id="PTHR30511:SF0">
    <property type="entry name" value="ALANINE RACEMASE, CATABOLIC-RELATED"/>
    <property type="match status" value="1"/>
</dbReference>
<comment type="function">
    <text evidence="4">Catalyzes the interconversion of L-alanine and D-alanine. May also act on other amino acids.</text>
</comment>
<dbReference type="AlphaFoldDB" id="A0A1M6FA28"/>
<dbReference type="PANTHER" id="PTHR30511">
    <property type="entry name" value="ALANINE RACEMASE"/>
    <property type="match status" value="1"/>
</dbReference>
<dbReference type="GO" id="GO:0030170">
    <property type="term" value="F:pyridoxal phosphate binding"/>
    <property type="evidence" value="ECO:0007669"/>
    <property type="project" value="UniProtKB-UniRule"/>
</dbReference>
<reference evidence="8 9" key="1">
    <citation type="submission" date="2016-11" db="EMBL/GenBank/DDBJ databases">
        <authorList>
            <person name="Jaros S."/>
            <person name="Januszkiewicz K."/>
            <person name="Wedrychowicz H."/>
        </authorList>
    </citation>
    <scope>NUCLEOTIDE SEQUENCE [LARGE SCALE GENOMIC DNA]</scope>
    <source>
        <strain evidence="8 9">DSM 17477</strain>
    </source>
</reference>
<feature type="active site" description="Proton acceptor; specific for L-alanine" evidence="4">
    <location>
        <position position="261"/>
    </location>
</feature>
<dbReference type="InterPro" id="IPR001608">
    <property type="entry name" value="Ala_racemase_N"/>
</dbReference>
<name>A0A1M6FA28_9FIRM</name>
<dbReference type="RefSeq" id="WP_245819777.1">
    <property type="nucleotide sequence ID" value="NZ_FQZL01000008.1"/>
</dbReference>
<dbReference type="SUPFAM" id="SSF51419">
    <property type="entry name" value="PLP-binding barrel"/>
    <property type="match status" value="1"/>
</dbReference>
<feature type="binding site" evidence="4 6">
    <location>
        <position position="309"/>
    </location>
    <ligand>
        <name>substrate</name>
    </ligand>
</feature>
<dbReference type="EC" id="5.1.1.1" evidence="4"/>
<comment type="cofactor">
    <cofactor evidence="1 4 5">
        <name>pyridoxal 5'-phosphate</name>
        <dbReference type="ChEBI" id="CHEBI:597326"/>
    </cofactor>
</comment>
<dbReference type="STRING" id="1121476.SAMN02745751_01408"/>
<evidence type="ECO:0000256" key="6">
    <source>
        <dbReference type="PIRSR" id="PIRSR600821-52"/>
    </source>
</evidence>
<dbReference type="InterPro" id="IPR029066">
    <property type="entry name" value="PLP-binding_barrel"/>
</dbReference>
<dbReference type="PRINTS" id="PR00992">
    <property type="entry name" value="ALARACEMASE"/>
</dbReference>
<dbReference type="InterPro" id="IPR000821">
    <property type="entry name" value="Ala_racemase"/>
</dbReference>
<keyword evidence="2 4" id="KW-0663">Pyridoxal phosphate</keyword>
<dbReference type="SMART" id="SM01005">
    <property type="entry name" value="Ala_racemase_C"/>
    <property type="match status" value="1"/>
</dbReference>
<dbReference type="Proteomes" id="UP000184052">
    <property type="component" value="Unassembled WGS sequence"/>
</dbReference>
<dbReference type="InterPro" id="IPR009006">
    <property type="entry name" value="Ala_racemase/Decarboxylase_C"/>
</dbReference>
<dbReference type="InterPro" id="IPR011079">
    <property type="entry name" value="Ala_racemase_C"/>
</dbReference>
<dbReference type="PROSITE" id="PS00395">
    <property type="entry name" value="ALANINE_RACEMASE"/>
    <property type="match status" value="1"/>
</dbReference>
<evidence type="ECO:0000313" key="9">
    <source>
        <dbReference type="Proteomes" id="UP000184052"/>
    </source>
</evidence>
<evidence type="ECO:0000256" key="2">
    <source>
        <dbReference type="ARBA" id="ARBA00022898"/>
    </source>
</evidence>
<feature type="modified residue" description="N6-(pyridoxal phosphate)lysine" evidence="4 5">
    <location>
        <position position="38"/>
    </location>
</feature>
<evidence type="ECO:0000259" key="7">
    <source>
        <dbReference type="SMART" id="SM01005"/>
    </source>
</evidence>
<comment type="pathway">
    <text evidence="4">Amino-acid biosynthesis; D-alanine biosynthesis; D-alanine from L-alanine: step 1/1.</text>
</comment>
<dbReference type="Gene3D" id="2.40.37.10">
    <property type="entry name" value="Lyase, Ornithine Decarboxylase, Chain A, domain 1"/>
    <property type="match status" value="1"/>
</dbReference>
<evidence type="ECO:0000313" key="8">
    <source>
        <dbReference type="EMBL" id="SHI94594.1"/>
    </source>
</evidence>
<dbReference type="FunFam" id="3.20.20.10:FF:000002">
    <property type="entry name" value="Alanine racemase"/>
    <property type="match status" value="1"/>
</dbReference>
<dbReference type="GO" id="GO:0009252">
    <property type="term" value="P:peptidoglycan biosynthetic process"/>
    <property type="evidence" value="ECO:0007669"/>
    <property type="project" value="TreeGrafter"/>
</dbReference>
<dbReference type="Pfam" id="PF00842">
    <property type="entry name" value="Ala_racemase_C"/>
    <property type="match status" value="1"/>
</dbReference>
<dbReference type="Gene3D" id="3.20.20.10">
    <property type="entry name" value="Alanine racemase"/>
    <property type="match status" value="1"/>
</dbReference>
<feature type="active site" description="Proton acceptor; specific for D-alanine" evidence="4">
    <location>
        <position position="38"/>
    </location>
</feature>
<sequence>MELLRDTYVVINLDRMKENMKLIRDYVGKDVAIAAVVKGNGYGHGALDIAETIMENGGDYLAVATLTEALELRKRFKEYGIFIMGYTPDEYLRHSVDNDFIQCIFSKRQAEILAELGSESNKRPIVHIKYDTGFNRLGYRDCQESIDEIIEITKMENLDVQGIFSHFALAGDPANRKQFNDFMNAVEKIEETGFKFRYKHICDSISAIDYPEFNLDMIRPGAIIYGLKSFRKNDIDIKQVLTFKTKVYHVKEIKKGEGVSYNFKWKAERDSVIATLPVGYSDGYPRNMTEEGMVTLRGERAPIVGVACMDQCMIDVTDIPGIQVGDEVVLYGDGSNNTLSIEEASKLGKTNKNELIARITRRTPRVYIKDDRVYKILNYLTEEI</sequence>
<dbReference type="InterPro" id="IPR020622">
    <property type="entry name" value="Ala_racemase_pyridoxalP-BS"/>
</dbReference>
<evidence type="ECO:0000256" key="3">
    <source>
        <dbReference type="ARBA" id="ARBA00023235"/>
    </source>
</evidence>
<evidence type="ECO:0000256" key="4">
    <source>
        <dbReference type="HAMAP-Rule" id="MF_01201"/>
    </source>
</evidence>
<dbReference type="GO" id="GO:0008784">
    <property type="term" value="F:alanine racemase activity"/>
    <property type="evidence" value="ECO:0007669"/>
    <property type="project" value="UniProtKB-UniRule"/>
</dbReference>
<comment type="catalytic activity">
    <reaction evidence="4">
        <text>L-alanine = D-alanine</text>
        <dbReference type="Rhea" id="RHEA:20249"/>
        <dbReference type="ChEBI" id="CHEBI:57416"/>
        <dbReference type="ChEBI" id="CHEBI:57972"/>
        <dbReference type="EC" id="5.1.1.1"/>
    </reaction>
</comment>
<keyword evidence="3 4" id="KW-0413">Isomerase</keyword>
<dbReference type="GO" id="GO:0005829">
    <property type="term" value="C:cytosol"/>
    <property type="evidence" value="ECO:0007669"/>
    <property type="project" value="TreeGrafter"/>
</dbReference>
<dbReference type="EMBL" id="FQZL01000008">
    <property type="protein sequence ID" value="SHI94594.1"/>
    <property type="molecule type" value="Genomic_DNA"/>
</dbReference>
<dbReference type="GO" id="GO:0030632">
    <property type="term" value="P:D-alanine biosynthetic process"/>
    <property type="evidence" value="ECO:0007669"/>
    <property type="project" value="UniProtKB-UniRule"/>
</dbReference>
<keyword evidence="9" id="KW-1185">Reference proteome</keyword>
<evidence type="ECO:0000256" key="5">
    <source>
        <dbReference type="PIRSR" id="PIRSR600821-50"/>
    </source>
</evidence>
<evidence type="ECO:0000256" key="1">
    <source>
        <dbReference type="ARBA" id="ARBA00001933"/>
    </source>
</evidence>
<comment type="similarity">
    <text evidence="4">Belongs to the alanine racemase family.</text>
</comment>
<feature type="binding site" evidence="4 6">
    <location>
        <position position="136"/>
    </location>
    <ligand>
        <name>substrate</name>
    </ligand>
</feature>
<accession>A0A1M6FA28</accession>
<feature type="domain" description="Alanine racemase C-terminal" evidence="7">
    <location>
        <begin position="240"/>
        <end position="368"/>
    </location>
</feature>
<protein>
    <recommendedName>
        <fullName evidence="4">Alanine racemase</fullName>
        <ecNumber evidence="4">5.1.1.1</ecNumber>
    </recommendedName>
</protein>